<reference evidence="3" key="1">
    <citation type="submission" date="2016-10" db="EMBL/GenBank/DDBJ databases">
        <authorList>
            <person name="Varghese N."/>
            <person name="Submissions S."/>
        </authorList>
    </citation>
    <scope>NUCLEOTIDE SEQUENCE [LARGE SCALE GENOMIC DNA]</scope>
    <source>
        <strain evidence="3">DSM 45789</strain>
    </source>
</reference>
<dbReference type="SMART" id="SM00849">
    <property type="entry name" value="Lactamase_B"/>
    <property type="match status" value="1"/>
</dbReference>
<dbReference type="Gene3D" id="3.60.15.10">
    <property type="entry name" value="Ribonuclease Z/Hydroxyacylglutathione hydrolase-like"/>
    <property type="match status" value="1"/>
</dbReference>
<dbReference type="InterPro" id="IPR001279">
    <property type="entry name" value="Metallo-B-lactamas"/>
</dbReference>
<name>A0A1I6REV0_9BACL</name>
<sequence length="274" mass="31103">MKKKSAIATARHQHGEVFALHSRLTCWGQNFHIWVYELDGLLIETGPIHARSAVEAFVKERRPASVTITHHHEDHSGNAGWLTREQGLPLYMGAKTADILANPYQIPKYRDRVWGQMEKVRGWVADSIETEKFVLRSLATPGHADDHIAWIVEEKGWAFTGDLYLAPHLQYGLKSESIHQMIQSIQSVLALPVETIFCSHAGIIVEGRQGLEQKLAFLEWLRDETLRLRRKGKSSLQIASRLLDRRWGAVIFSGGELSPIHLIRAIIRDEEEIG</sequence>
<dbReference type="Pfam" id="PF00753">
    <property type="entry name" value="Lactamase_B"/>
    <property type="match status" value="1"/>
</dbReference>
<feature type="domain" description="Metallo-beta-lactamase" evidence="1">
    <location>
        <begin position="32"/>
        <end position="200"/>
    </location>
</feature>
<gene>
    <name evidence="2" type="ORF">SAMN05444972_10545</name>
</gene>
<evidence type="ECO:0000313" key="2">
    <source>
        <dbReference type="EMBL" id="SFS63271.1"/>
    </source>
</evidence>
<organism evidence="2 3">
    <name type="scientific">Marininema halotolerans</name>
    <dbReference type="NCBI Taxonomy" id="1155944"/>
    <lineage>
        <taxon>Bacteria</taxon>
        <taxon>Bacillati</taxon>
        <taxon>Bacillota</taxon>
        <taxon>Bacilli</taxon>
        <taxon>Bacillales</taxon>
        <taxon>Thermoactinomycetaceae</taxon>
        <taxon>Marininema</taxon>
    </lineage>
</organism>
<accession>A0A1I6REV0</accession>
<proteinExistence type="predicted"/>
<dbReference type="CDD" id="cd06262">
    <property type="entry name" value="metallo-hydrolase-like_MBL-fold"/>
    <property type="match status" value="1"/>
</dbReference>
<dbReference type="AlphaFoldDB" id="A0A1I6REV0"/>
<keyword evidence="3" id="KW-1185">Reference proteome</keyword>
<dbReference type="InterPro" id="IPR036866">
    <property type="entry name" value="RibonucZ/Hydroxyglut_hydro"/>
</dbReference>
<dbReference type="InterPro" id="IPR050855">
    <property type="entry name" value="NDM-1-like"/>
</dbReference>
<dbReference type="Proteomes" id="UP000198660">
    <property type="component" value="Unassembled WGS sequence"/>
</dbReference>
<evidence type="ECO:0000313" key="3">
    <source>
        <dbReference type="Proteomes" id="UP000198660"/>
    </source>
</evidence>
<dbReference type="PANTHER" id="PTHR42951:SF14">
    <property type="entry name" value="METALLO-BETA-LACTAMASE SUPERFAMILY PROTEIN"/>
    <property type="match status" value="1"/>
</dbReference>
<dbReference type="RefSeq" id="WP_176391960.1">
    <property type="nucleotide sequence ID" value="NZ_FPAA01000005.1"/>
</dbReference>
<dbReference type="PANTHER" id="PTHR42951">
    <property type="entry name" value="METALLO-BETA-LACTAMASE DOMAIN-CONTAINING"/>
    <property type="match status" value="1"/>
</dbReference>
<protein>
    <submittedName>
        <fullName evidence="2">Glyoxylase, beta-lactamase superfamily II</fullName>
    </submittedName>
</protein>
<evidence type="ECO:0000259" key="1">
    <source>
        <dbReference type="SMART" id="SM00849"/>
    </source>
</evidence>
<dbReference type="SUPFAM" id="SSF56281">
    <property type="entry name" value="Metallo-hydrolase/oxidoreductase"/>
    <property type="match status" value="1"/>
</dbReference>
<dbReference type="EMBL" id="FPAA01000005">
    <property type="protein sequence ID" value="SFS63271.1"/>
    <property type="molecule type" value="Genomic_DNA"/>
</dbReference>